<feature type="compositionally biased region" description="Basic and acidic residues" evidence="1">
    <location>
        <begin position="1"/>
        <end position="12"/>
    </location>
</feature>
<organism evidence="3 4">
    <name type="scientific">Mugilogobius chulae</name>
    <name type="common">yellowstripe goby</name>
    <dbReference type="NCBI Taxonomy" id="88201"/>
    <lineage>
        <taxon>Eukaryota</taxon>
        <taxon>Metazoa</taxon>
        <taxon>Chordata</taxon>
        <taxon>Craniata</taxon>
        <taxon>Vertebrata</taxon>
        <taxon>Euteleostomi</taxon>
        <taxon>Actinopterygii</taxon>
        <taxon>Neopterygii</taxon>
        <taxon>Teleostei</taxon>
        <taxon>Neoteleostei</taxon>
        <taxon>Acanthomorphata</taxon>
        <taxon>Gobiaria</taxon>
        <taxon>Gobiiformes</taxon>
        <taxon>Gobioidei</taxon>
        <taxon>Gobiidae</taxon>
        <taxon>Gobionellinae</taxon>
        <taxon>Mugilogobius</taxon>
    </lineage>
</organism>
<proteinExistence type="predicted"/>
<dbReference type="AlphaFoldDB" id="A0AAW0P921"/>
<accession>A0AAW0P921</accession>
<feature type="domain" description="WKF" evidence="2">
    <location>
        <begin position="129"/>
        <end position="189"/>
    </location>
</feature>
<dbReference type="Pfam" id="PF10180">
    <property type="entry name" value="WKF"/>
    <property type="match status" value="1"/>
</dbReference>
<dbReference type="EMBL" id="JBBPFD010000007">
    <property type="protein sequence ID" value="KAK7919747.1"/>
    <property type="molecule type" value="Genomic_DNA"/>
</dbReference>
<keyword evidence="4" id="KW-1185">Reference proteome</keyword>
<dbReference type="PANTHER" id="PTHR22306:SF2">
    <property type="entry name" value="CHROMOSOME 7 OPEN READING FRAME 50"/>
    <property type="match status" value="1"/>
</dbReference>
<dbReference type="Proteomes" id="UP001460270">
    <property type="component" value="Unassembled WGS sequence"/>
</dbReference>
<protein>
    <recommendedName>
        <fullName evidence="2">WKF domain-containing protein</fullName>
    </recommendedName>
</protein>
<sequence>MIKNKDGTPDLRPKRKKMNAKHSSDDPNQKVKKKRKKHEQEVPSVTPDGAAEVQKNTIDKKKKTELITEICPETVYEGEEDLSPEERRALERKMKKILKKEKKKSLKEQGETLPKTDSAGPTAAQLALDYLTCWAENKDQWKFQKTRQTWLLQHMFDSEKILDDKFSVLLHYLEGLQGAAKDTTIQKALALVQQSGDSPASDVQQRAHRARQVIQLLS</sequence>
<evidence type="ECO:0000313" key="4">
    <source>
        <dbReference type="Proteomes" id="UP001460270"/>
    </source>
</evidence>
<feature type="region of interest" description="Disordered" evidence="1">
    <location>
        <begin position="1"/>
        <end position="53"/>
    </location>
</feature>
<evidence type="ECO:0000256" key="1">
    <source>
        <dbReference type="SAM" id="MobiDB-lite"/>
    </source>
</evidence>
<comment type="caution">
    <text evidence="3">The sequence shown here is derived from an EMBL/GenBank/DDBJ whole genome shotgun (WGS) entry which is preliminary data.</text>
</comment>
<gene>
    <name evidence="3" type="ORF">WMY93_011031</name>
</gene>
<name>A0AAW0P921_9GOBI</name>
<dbReference type="PANTHER" id="PTHR22306">
    <property type="entry name" value="CHROMOSOME 7 OPEN READING FRAME 50"/>
    <property type="match status" value="1"/>
</dbReference>
<reference evidence="4" key="1">
    <citation type="submission" date="2024-04" db="EMBL/GenBank/DDBJ databases">
        <title>Salinicola lusitanus LLJ914,a marine bacterium isolated from the Okinawa Trough.</title>
        <authorList>
            <person name="Li J."/>
        </authorList>
    </citation>
    <scope>NUCLEOTIDE SEQUENCE [LARGE SCALE GENOMIC DNA]</scope>
</reference>
<evidence type="ECO:0000259" key="2">
    <source>
        <dbReference type="Pfam" id="PF10180"/>
    </source>
</evidence>
<evidence type="ECO:0000313" key="3">
    <source>
        <dbReference type="EMBL" id="KAK7919747.1"/>
    </source>
</evidence>
<dbReference type="InterPro" id="IPR019327">
    <property type="entry name" value="WKF"/>
</dbReference>